<protein>
    <submittedName>
        <fullName evidence="1">Uncharacterized protein</fullName>
    </submittedName>
</protein>
<accession>A0AAD7CZ99</accession>
<gene>
    <name evidence="1" type="ORF">B0H17DRAFT_1141671</name>
</gene>
<organism evidence="1 2">
    <name type="scientific">Mycena rosella</name>
    <name type="common">Pink bonnet</name>
    <name type="synonym">Agaricus rosellus</name>
    <dbReference type="NCBI Taxonomy" id="1033263"/>
    <lineage>
        <taxon>Eukaryota</taxon>
        <taxon>Fungi</taxon>
        <taxon>Dikarya</taxon>
        <taxon>Basidiomycota</taxon>
        <taxon>Agaricomycotina</taxon>
        <taxon>Agaricomycetes</taxon>
        <taxon>Agaricomycetidae</taxon>
        <taxon>Agaricales</taxon>
        <taxon>Marasmiineae</taxon>
        <taxon>Mycenaceae</taxon>
        <taxon>Mycena</taxon>
    </lineage>
</organism>
<reference evidence="1" key="1">
    <citation type="submission" date="2023-03" db="EMBL/GenBank/DDBJ databases">
        <title>Massive genome expansion in bonnet fungi (Mycena s.s.) driven by repeated elements and novel gene families across ecological guilds.</title>
        <authorList>
            <consortium name="Lawrence Berkeley National Laboratory"/>
            <person name="Harder C.B."/>
            <person name="Miyauchi S."/>
            <person name="Viragh M."/>
            <person name="Kuo A."/>
            <person name="Thoen E."/>
            <person name="Andreopoulos B."/>
            <person name="Lu D."/>
            <person name="Skrede I."/>
            <person name="Drula E."/>
            <person name="Henrissat B."/>
            <person name="Morin E."/>
            <person name="Kohler A."/>
            <person name="Barry K."/>
            <person name="LaButti K."/>
            <person name="Morin E."/>
            <person name="Salamov A."/>
            <person name="Lipzen A."/>
            <person name="Mereny Z."/>
            <person name="Hegedus B."/>
            <person name="Baldrian P."/>
            <person name="Stursova M."/>
            <person name="Weitz H."/>
            <person name="Taylor A."/>
            <person name="Grigoriev I.V."/>
            <person name="Nagy L.G."/>
            <person name="Martin F."/>
            <person name="Kauserud H."/>
        </authorList>
    </citation>
    <scope>NUCLEOTIDE SEQUENCE</scope>
    <source>
        <strain evidence="1">CBHHK067</strain>
    </source>
</reference>
<name>A0AAD7CZ99_MYCRO</name>
<evidence type="ECO:0000313" key="1">
    <source>
        <dbReference type="EMBL" id="KAJ7671031.1"/>
    </source>
</evidence>
<evidence type="ECO:0000313" key="2">
    <source>
        <dbReference type="Proteomes" id="UP001221757"/>
    </source>
</evidence>
<keyword evidence="2" id="KW-1185">Reference proteome</keyword>
<proteinExistence type="predicted"/>
<dbReference type="EMBL" id="JARKIE010000177">
    <property type="protein sequence ID" value="KAJ7671031.1"/>
    <property type="molecule type" value="Genomic_DNA"/>
</dbReference>
<sequence length="971" mass="107962">MASGLPVRRTTTVPPMQWHHVTFTRSQIDLAGDVSTTVDSSWVGLSRFQDDSHTVLAWLIADGSQLQKRVWVRVPLHQGVTRATTIDDVDTEVWFDTGRGIALSTSNLTGRTIQVDRFPLDTPHDLEHSFTFVFVSQRQAGPHIHQLNQTINSLVPDLPHPWRGNVLVFRHGKTAKKVLVNVEEQYWAGVTWMISTSVIVHLLLLSPLTQPLVVSSRRSPAFHNGYEGKPVGLPFLFRMHKLDNAPDLSERPTTLTDDSMRGLLTNFTPTDEFWRTNDVLLYTLRFLSLIQLLKFATVDHKAELFTKLYLKGRITRYTSPFFPITRVERDGTNLTLTRFFHVLETTRSWIVGSVSLAAVSVLSDVAQPDNLNIITMHSSLSEWMCFLIRECGFVVARDAVPSGAYELASRRFITFKHSEKRGLRLTVTTAYGRDLGELFFVAPNTDQRIAIAAYQIITPYLQAVSDQEHVAGLRPRCAVYPGTPTMIPGSSYRSFSPFPGATTLVMDTAAFGRPCGATCTGRWRFARGLKAIARIKWGGIDGLDEYLDEMLAAIELMLEIFLRLVFALAGTPRDQTTLVWCARPAIALVCKNWKDIVYDYAPFWDHLWLHQYTPAAFIRFSIARTMDRNFMLHICARDVAEVTAASHHNMGMVVEPIRRSVKCLSLESFIDRLAAEIHSCFLRVSDLRVDCDSPGDCVRVSRVLNSFSVRLLRTLGWTSNSRGRSAPGSPSMFPLASGITSAAFSGVNPWGSLEGLGHITMLKLADIWCTSQVTWNELRGALASTAWLQSLTLDRVEYSDTYTAVLRKLCTPALHTLTIALFGSATLSALVASADHLLNKACTVYANFETPRLDQLVHFLCAVSRVEVLDARNIGGTQASVLAMLLDILDSIVGLLPCIHTVRLRECATEEQALRLLAKLAARTGYKTARLVAGLATPVYGGGGLYNEWAVVGSNALSTRVRNPKPPSTDI</sequence>
<comment type="caution">
    <text evidence="1">The sequence shown here is derived from an EMBL/GenBank/DDBJ whole genome shotgun (WGS) entry which is preliminary data.</text>
</comment>
<dbReference type="AlphaFoldDB" id="A0AAD7CZ99"/>
<dbReference type="Proteomes" id="UP001221757">
    <property type="component" value="Unassembled WGS sequence"/>
</dbReference>